<dbReference type="InterPro" id="IPR036942">
    <property type="entry name" value="Beta-barrel_TonB_sf"/>
</dbReference>
<protein>
    <submittedName>
        <fullName evidence="12">TonB-dependent receptor</fullName>
    </submittedName>
</protein>
<evidence type="ECO:0000256" key="4">
    <source>
        <dbReference type="ARBA" id="ARBA00022692"/>
    </source>
</evidence>
<dbReference type="InterPro" id="IPR023997">
    <property type="entry name" value="TonB-dep_OMP_SusC/RagA_CS"/>
</dbReference>
<name>E4T1N6_PALPW</name>
<dbReference type="eggNOG" id="COG4771">
    <property type="taxonomic scope" value="Bacteria"/>
</dbReference>
<organism evidence="12 13">
    <name type="scientific">Paludibacter propionicigenes (strain DSM 17365 / JCM 13257 / WB4)</name>
    <dbReference type="NCBI Taxonomy" id="694427"/>
    <lineage>
        <taxon>Bacteria</taxon>
        <taxon>Pseudomonadati</taxon>
        <taxon>Bacteroidota</taxon>
        <taxon>Bacteroidia</taxon>
        <taxon>Bacteroidales</taxon>
        <taxon>Paludibacteraceae</taxon>
        <taxon>Paludibacter</taxon>
    </lineage>
</organism>
<dbReference type="GO" id="GO:0009279">
    <property type="term" value="C:cell outer membrane"/>
    <property type="evidence" value="ECO:0007669"/>
    <property type="project" value="UniProtKB-SubCell"/>
</dbReference>
<feature type="domain" description="TonB-dependent receptor plug" evidence="11">
    <location>
        <begin position="172"/>
        <end position="290"/>
    </location>
</feature>
<dbReference type="AlphaFoldDB" id="E4T1N6"/>
<feature type="domain" description="TonB-dependent receptor-like beta-barrel" evidence="10">
    <location>
        <begin position="456"/>
        <end position="994"/>
    </location>
</feature>
<dbReference type="SUPFAM" id="SSF56935">
    <property type="entry name" value="Porins"/>
    <property type="match status" value="1"/>
</dbReference>
<accession>E4T1N6</accession>
<evidence type="ECO:0000256" key="1">
    <source>
        <dbReference type="ARBA" id="ARBA00004571"/>
    </source>
</evidence>
<dbReference type="Proteomes" id="UP000008718">
    <property type="component" value="Chromosome"/>
</dbReference>
<dbReference type="Pfam" id="PF13715">
    <property type="entry name" value="CarbopepD_reg_2"/>
    <property type="match status" value="1"/>
</dbReference>
<dbReference type="InterPro" id="IPR039426">
    <property type="entry name" value="TonB-dep_rcpt-like"/>
</dbReference>
<reference evidence="12 13" key="2">
    <citation type="journal article" date="2011" name="Stand. Genomic Sci.">
        <title>Complete genome sequence of Paludibacter propionicigenes type strain (WB4).</title>
        <authorList>
            <person name="Gronow S."/>
            <person name="Munk C."/>
            <person name="Lapidus A."/>
            <person name="Nolan M."/>
            <person name="Lucas S."/>
            <person name="Hammon N."/>
            <person name="Deshpande S."/>
            <person name="Cheng J.F."/>
            <person name="Tapia R."/>
            <person name="Han C."/>
            <person name="Goodwin L."/>
            <person name="Pitluck S."/>
            <person name="Liolios K."/>
            <person name="Ivanova N."/>
            <person name="Mavromatis K."/>
            <person name="Mikhailova N."/>
            <person name="Pati A."/>
            <person name="Chen A."/>
            <person name="Palaniappan K."/>
            <person name="Land M."/>
            <person name="Hauser L."/>
            <person name="Chang Y.J."/>
            <person name="Jeffries C.D."/>
            <person name="Brambilla E."/>
            <person name="Rohde M."/>
            <person name="Goker M."/>
            <person name="Detter J.C."/>
            <person name="Woyke T."/>
            <person name="Bristow J."/>
            <person name="Eisen J.A."/>
            <person name="Markowitz V."/>
            <person name="Hugenholtz P."/>
            <person name="Kyrpides N.C."/>
            <person name="Klenk H.P."/>
        </authorList>
    </citation>
    <scope>NUCLEOTIDE SEQUENCE [LARGE SCALE GENOMIC DNA]</scope>
    <source>
        <strain evidence="13">DSM 17365 / JCM 13257 / WB4</strain>
    </source>
</reference>
<dbReference type="Gene3D" id="2.170.130.10">
    <property type="entry name" value="TonB-dependent receptor, plug domain"/>
    <property type="match status" value="1"/>
</dbReference>
<dbReference type="EMBL" id="CP002345">
    <property type="protein sequence ID" value="ADQ78630.1"/>
    <property type="molecule type" value="Genomic_DNA"/>
</dbReference>
<keyword evidence="5 9" id="KW-0798">TonB box</keyword>
<keyword evidence="13" id="KW-1185">Reference proteome</keyword>
<evidence type="ECO:0000259" key="11">
    <source>
        <dbReference type="Pfam" id="PF07715"/>
    </source>
</evidence>
<dbReference type="InterPro" id="IPR008969">
    <property type="entry name" value="CarboxyPept-like_regulatory"/>
</dbReference>
<keyword evidence="3 8" id="KW-1134">Transmembrane beta strand</keyword>
<dbReference type="InterPro" id="IPR037066">
    <property type="entry name" value="Plug_dom_sf"/>
</dbReference>
<dbReference type="Pfam" id="PF07715">
    <property type="entry name" value="Plug"/>
    <property type="match status" value="1"/>
</dbReference>
<dbReference type="HOGENOM" id="CLU_004317_0_1_10"/>
<dbReference type="Gene3D" id="2.40.170.20">
    <property type="entry name" value="TonB-dependent receptor, beta-barrel domain"/>
    <property type="match status" value="1"/>
</dbReference>
<keyword evidence="2 8" id="KW-0813">Transport</keyword>
<dbReference type="STRING" id="694427.Palpr_0470"/>
<dbReference type="InterPro" id="IPR012910">
    <property type="entry name" value="Plug_dom"/>
</dbReference>
<evidence type="ECO:0000256" key="9">
    <source>
        <dbReference type="RuleBase" id="RU003357"/>
    </source>
</evidence>
<dbReference type="KEGG" id="ppn:Palpr_0470"/>
<evidence type="ECO:0000313" key="13">
    <source>
        <dbReference type="Proteomes" id="UP000008718"/>
    </source>
</evidence>
<keyword evidence="7 8" id="KW-0998">Cell outer membrane</keyword>
<comment type="similarity">
    <text evidence="8 9">Belongs to the TonB-dependent receptor family.</text>
</comment>
<dbReference type="InterPro" id="IPR023996">
    <property type="entry name" value="TonB-dep_OMP_SusC/RagA"/>
</dbReference>
<dbReference type="NCBIfam" id="TIGR04056">
    <property type="entry name" value="OMP_RagA_SusC"/>
    <property type="match status" value="1"/>
</dbReference>
<evidence type="ECO:0000256" key="2">
    <source>
        <dbReference type="ARBA" id="ARBA00022448"/>
    </source>
</evidence>
<evidence type="ECO:0000256" key="5">
    <source>
        <dbReference type="ARBA" id="ARBA00023077"/>
    </source>
</evidence>
<evidence type="ECO:0000313" key="12">
    <source>
        <dbReference type="EMBL" id="ADQ78630.1"/>
    </source>
</evidence>
<proteinExistence type="inferred from homology"/>
<dbReference type="InterPro" id="IPR000531">
    <property type="entry name" value="Beta-barrel_TonB"/>
</dbReference>
<evidence type="ECO:0000256" key="3">
    <source>
        <dbReference type="ARBA" id="ARBA00022452"/>
    </source>
</evidence>
<keyword evidence="12" id="KW-0675">Receptor</keyword>
<evidence type="ECO:0000256" key="8">
    <source>
        <dbReference type="PROSITE-ProRule" id="PRU01360"/>
    </source>
</evidence>
<evidence type="ECO:0000256" key="7">
    <source>
        <dbReference type="ARBA" id="ARBA00023237"/>
    </source>
</evidence>
<dbReference type="NCBIfam" id="TIGR04057">
    <property type="entry name" value="SusC_RagA_signa"/>
    <property type="match status" value="1"/>
</dbReference>
<dbReference type="PROSITE" id="PS52016">
    <property type="entry name" value="TONB_DEPENDENT_REC_3"/>
    <property type="match status" value="1"/>
</dbReference>
<dbReference type="Gene3D" id="2.60.40.1120">
    <property type="entry name" value="Carboxypeptidase-like, regulatory domain"/>
    <property type="match status" value="1"/>
</dbReference>
<dbReference type="Pfam" id="PF00593">
    <property type="entry name" value="TonB_dep_Rec_b-barrel"/>
    <property type="match status" value="1"/>
</dbReference>
<comment type="subcellular location">
    <subcellularLocation>
        <location evidence="1 8">Cell outer membrane</location>
        <topology evidence="1 8">Multi-pass membrane protein</topology>
    </subcellularLocation>
</comment>
<sequence length="1038" mass="114788">MFKDVIIVKFHPKFIFSMRAILCNLISIAVHKLAWIKPSGKLSTRGNLLKILFLIFICSTKLVAGNETTTPSVPASEIKVSGKIVDNEGYPMPGATVAIKGKATGVITQSDGTYSISVPSESSVLEFSFIGYTKQQFTVGSRTVFNVVMKPDATLLNELVVVGYAVEQKALLTGSVGVVNSETLNKIPVSTIDGVLQGQTSGLQVTQNSGTPGAAMSVRIRGVSSVSGSNQPLYVIDGIPVTTGDYAQIGYEGQGTNALSDLNPSDIESVTVLKDAAAASIYGARATNGVVVITTKRGKSQKSTLSVNLMHGVQQVGKKLKMLDARGWMEYSNDLAGSQRFTQSQMDNITVNTNWQDVIFRTAPTTKVELSVAGGNEKTKFYISGDYFQQDGILKGTDYNRLNSRLNLDHSLTDKISIGASLGISYAKTDRVEGDQSTHGVLPNGISTPAIFPVYNADGSYNQSGPYSNAISIVDGATNQNFSFRTIGNTFLNYNIIPGLTFSTKWGIDFLNFREHAFEYNTVQGKKYNGLGFEAYNNVMNAVSNNTLKYHFSLKKHDFDILAGYSFEKKQNRYSFTRAQDYPDENLQYTVSAATIVQSYANALDEGTESFFGRLNYNYDNKYIASFSGRGDASSKFGPNNRWGFFPSASLAWRLAEEKWLNLPKQISELKIRTSYGLTGNDDITPFLYKELYGVTAYNEQSGYYPTGIPNPNLKWETTAQFNVGLDLSLFNNRITLTVDYYNKQTKDLLLDRLIPESSGYSSVIENIGRVENKGFEFNLSTVNLDGAFKWTTVFNLSANRNKVLELYNNKPIDNIGRGGNRVMVGQPIGIFYNYKWLGIDPSTGDCVYADLNKNGRVDADDRTIVGNPQPDFIGGITNTFNYKGFDLSIFLQFSYGNDVFNGSRLYLESLTGGDNQLESVTRRWKNVGDITDIPRATSDATATANNRRASSRFIEDGSYLRIKNVNLGYTLKKEWIKKFKLENLRVYVTAQNLFTFTHYSGLDPEVNYVGNDNSIIGTDFFTYPQARSYNFGVNIKF</sequence>
<keyword evidence="6 8" id="KW-0472">Membrane</keyword>
<keyword evidence="4 8" id="KW-0812">Transmembrane</keyword>
<gene>
    <name evidence="12" type="ordered locus">Palpr_0470</name>
</gene>
<reference key="1">
    <citation type="submission" date="2010-11" db="EMBL/GenBank/DDBJ databases">
        <title>The complete genome of Paludibacter propionicigenes DSM 17365.</title>
        <authorList>
            <consortium name="US DOE Joint Genome Institute (JGI-PGF)"/>
            <person name="Lucas S."/>
            <person name="Copeland A."/>
            <person name="Lapidus A."/>
            <person name="Bruce D."/>
            <person name="Goodwin L."/>
            <person name="Pitluck S."/>
            <person name="Kyrpides N."/>
            <person name="Mavromatis K."/>
            <person name="Ivanova N."/>
            <person name="Munk A.C."/>
            <person name="Brettin T."/>
            <person name="Detter J.C."/>
            <person name="Han C."/>
            <person name="Tapia R."/>
            <person name="Land M."/>
            <person name="Hauser L."/>
            <person name="Markowitz V."/>
            <person name="Cheng J.-F."/>
            <person name="Hugenholtz P."/>
            <person name="Woyke T."/>
            <person name="Wu D."/>
            <person name="Gronow S."/>
            <person name="Wellnitz S."/>
            <person name="Brambilla E."/>
            <person name="Klenk H.-P."/>
            <person name="Eisen J.A."/>
        </authorList>
    </citation>
    <scope>NUCLEOTIDE SEQUENCE</scope>
    <source>
        <strain>WB4</strain>
    </source>
</reference>
<evidence type="ECO:0000259" key="10">
    <source>
        <dbReference type="Pfam" id="PF00593"/>
    </source>
</evidence>
<dbReference type="SUPFAM" id="SSF49464">
    <property type="entry name" value="Carboxypeptidase regulatory domain-like"/>
    <property type="match status" value="1"/>
</dbReference>
<evidence type="ECO:0000256" key="6">
    <source>
        <dbReference type="ARBA" id="ARBA00023136"/>
    </source>
</evidence>